<evidence type="ECO:0000313" key="2">
    <source>
        <dbReference type="EMBL" id="KDP32692.1"/>
    </source>
</evidence>
<dbReference type="Proteomes" id="UP000027138">
    <property type="component" value="Unassembled WGS sequence"/>
</dbReference>
<feature type="region of interest" description="Disordered" evidence="1">
    <location>
        <begin position="1"/>
        <end position="25"/>
    </location>
</feature>
<gene>
    <name evidence="2" type="ORF">JCGZ_14748</name>
</gene>
<dbReference type="EMBL" id="KK914571">
    <property type="protein sequence ID" value="KDP32692.1"/>
    <property type="molecule type" value="Genomic_DNA"/>
</dbReference>
<protein>
    <submittedName>
        <fullName evidence="2">Uncharacterized protein</fullName>
    </submittedName>
</protein>
<evidence type="ECO:0000256" key="1">
    <source>
        <dbReference type="SAM" id="MobiDB-lite"/>
    </source>
</evidence>
<feature type="compositionally biased region" description="Basic and acidic residues" evidence="1">
    <location>
        <begin position="14"/>
        <end position="25"/>
    </location>
</feature>
<accession>A0A067K9B2</accession>
<name>A0A067K9B2_JATCU</name>
<feature type="compositionally biased region" description="Polar residues" evidence="1">
    <location>
        <begin position="1"/>
        <end position="10"/>
    </location>
</feature>
<proteinExistence type="predicted"/>
<sequence length="92" mass="9756">MDSPVIQSLTSKSSAKEEFESSSKCTRELGMQLPQSPLGSLTMVVVSPLPSAMGKIRRTELILTGPLDGLSWKLGGNPYSSPFLSGLLFGAI</sequence>
<keyword evidence="3" id="KW-1185">Reference proteome</keyword>
<organism evidence="2 3">
    <name type="scientific">Jatropha curcas</name>
    <name type="common">Barbados nut</name>
    <dbReference type="NCBI Taxonomy" id="180498"/>
    <lineage>
        <taxon>Eukaryota</taxon>
        <taxon>Viridiplantae</taxon>
        <taxon>Streptophyta</taxon>
        <taxon>Embryophyta</taxon>
        <taxon>Tracheophyta</taxon>
        <taxon>Spermatophyta</taxon>
        <taxon>Magnoliopsida</taxon>
        <taxon>eudicotyledons</taxon>
        <taxon>Gunneridae</taxon>
        <taxon>Pentapetalae</taxon>
        <taxon>rosids</taxon>
        <taxon>fabids</taxon>
        <taxon>Malpighiales</taxon>
        <taxon>Euphorbiaceae</taxon>
        <taxon>Crotonoideae</taxon>
        <taxon>Jatropheae</taxon>
        <taxon>Jatropha</taxon>
    </lineage>
</organism>
<dbReference type="AlphaFoldDB" id="A0A067K9B2"/>
<evidence type="ECO:0000313" key="3">
    <source>
        <dbReference type="Proteomes" id="UP000027138"/>
    </source>
</evidence>
<reference evidence="2 3" key="1">
    <citation type="journal article" date="2014" name="PLoS ONE">
        <title>Global Analysis of Gene Expression Profiles in Physic Nut (Jatropha curcas L.) Seedlings Exposed to Salt Stress.</title>
        <authorList>
            <person name="Zhang L."/>
            <person name="Zhang C."/>
            <person name="Wu P."/>
            <person name="Chen Y."/>
            <person name="Li M."/>
            <person name="Jiang H."/>
            <person name="Wu G."/>
        </authorList>
    </citation>
    <scope>NUCLEOTIDE SEQUENCE [LARGE SCALE GENOMIC DNA]</scope>
    <source>
        <strain evidence="3">cv. GZQX0401</strain>
        <tissue evidence="2">Young leaves</tissue>
    </source>
</reference>